<dbReference type="AlphaFoldDB" id="A0A1I2B465"/>
<dbReference type="Gene3D" id="1.10.510.10">
    <property type="entry name" value="Transferase(Phosphotransferase) domain 1"/>
    <property type="match status" value="1"/>
</dbReference>
<reference evidence="9 10" key="1">
    <citation type="submission" date="2016-10" db="EMBL/GenBank/DDBJ databases">
        <authorList>
            <person name="de Groot N.N."/>
        </authorList>
    </citation>
    <scope>NUCLEOTIDE SEQUENCE [LARGE SCALE GENOMIC DNA]</scope>
    <source>
        <strain evidence="9 10">DSM 43019</strain>
    </source>
</reference>
<dbReference type="InterPro" id="IPR008271">
    <property type="entry name" value="Ser/Thr_kinase_AS"/>
</dbReference>
<feature type="domain" description="Protein kinase" evidence="8">
    <location>
        <begin position="12"/>
        <end position="267"/>
    </location>
</feature>
<dbReference type="PANTHER" id="PTHR43289">
    <property type="entry name" value="MITOGEN-ACTIVATED PROTEIN KINASE KINASE KINASE 20-RELATED"/>
    <property type="match status" value="1"/>
</dbReference>
<evidence type="ECO:0000256" key="5">
    <source>
        <dbReference type="ARBA" id="ARBA00022777"/>
    </source>
</evidence>
<dbReference type="InterPro" id="IPR011009">
    <property type="entry name" value="Kinase-like_dom_sf"/>
</dbReference>
<evidence type="ECO:0000256" key="1">
    <source>
        <dbReference type="ARBA" id="ARBA00012513"/>
    </source>
</evidence>
<dbReference type="SMART" id="SM00220">
    <property type="entry name" value="S_TKc"/>
    <property type="match status" value="1"/>
</dbReference>
<keyword evidence="5 9" id="KW-0418">Kinase</keyword>
<accession>A0A1I2B465</accession>
<feature type="region of interest" description="Disordered" evidence="7">
    <location>
        <begin position="323"/>
        <end position="427"/>
    </location>
</feature>
<keyword evidence="4" id="KW-0547">Nucleotide-binding</keyword>
<evidence type="ECO:0000259" key="8">
    <source>
        <dbReference type="PROSITE" id="PS50011"/>
    </source>
</evidence>
<protein>
    <recommendedName>
        <fullName evidence="1">non-specific serine/threonine protein kinase</fullName>
        <ecNumber evidence="1">2.7.11.1</ecNumber>
    </recommendedName>
</protein>
<dbReference type="GO" id="GO:0004674">
    <property type="term" value="F:protein serine/threonine kinase activity"/>
    <property type="evidence" value="ECO:0007669"/>
    <property type="project" value="UniProtKB-KW"/>
</dbReference>
<keyword evidence="3" id="KW-0808">Transferase</keyword>
<proteinExistence type="predicted"/>
<keyword evidence="6" id="KW-0067">ATP-binding</keyword>
<name>A0A1I2B465_9ACTN</name>
<evidence type="ECO:0000256" key="2">
    <source>
        <dbReference type="ARBA" id="ARBA00022527"/>
    </source>
</evidence>
<evidence type="ECO:0000256" key="3">
    <source>
        <dbReference type="ARBA" id="ARBA00022679"/>
    </source>
</evidence>
<dbReference type="EMBL" id="FONV01000002">
    <property type="protein sequence ID" value="SFE50777.1"/>
    <property type="molecule type" value="Genomic_DNA"/>
</dbReference>
<keyword evidence="2" id="KW-0723">Serine/threonine-protein kinase</keyword>
<feature type="compositionally biased region" description="Low complexity" evidence="7">
    <location>
        <begin position="369"/>
        <end position="393"/>
    </location>
</feature>
<evidence type="ECO:0000256" key="7">
    <source>
        <dbReference type="SAM" id="MobiDB-lite"/>
    </source>
</evidence>
<dbReference type="SUPFAM" id="SSF56112">
    <property type="entry name" value="Protein kinase-like (PK-like)"/>
    <property type="match status" value="1"/>
</dbReference>
<evidence type="ECO:0000256" key="4">
    <source>
        <dbReference type="ARBA" id="ARBA00022741"/>
    </source>
</evidence>
<dbReference type="Proteomes" id="UP000199645">
    <property type="component" value="Unassembled WGS sequence"/>
</dbReference>
<dbReference type="Gene3D" id="3.30.200.20">
    <property type="entry name" value="Phosphorylase Kinase, domain 1"/>
    <property type="match status" value="1"/>
</dbReference>
<dbReference type="PANTHER" id="PTHR43289:SF6">
    <property type="entry name" value="SERINE_THREONINE-PROTEIN KINASE NEKL-3"/>
    <property type="match status" value="1"/>
</dbReference>
<keyword evidence="10" id="KW-1185">Reference proteome</keyword>
<dbReference type="PROSITE" id="PS50011">
    <property type="entry name" value="PROTEIN_KINASE_DOM"/>
    <property type="match status" value="1"/>
</dbReference>
<dbReference type="OrthoDB" id="9762169at2"/>
<evidence type="ECO:0000256" key="6">
    <source>
        <dbReference type="ARBA" id="ARBA00022840"/>
    </source>
</evidence>
<dbReference type="Pfam" id="PF00069">
    <property type="entry name" value="Pkinase"/>
    <property type="match status" value="1"/>
</dbReference>
<dbReference type="EC" id="2.7.11.1" evidence="1"/>
<dbReference type="RefSeq" id="WP_093610125.1">
    <property type="nucleotide sequence ID" value="NZ_BOMT01000015.1"/>
</dbReference>
<dbReference type="PROSITE" id="PS00108">
    <property type="entry name" value="PROTEIN_KINASE_ST"/>
    <property type="match status" value="1"/>
</dbReference>
<gene>
    <name evidence="9" type="ORF">SAMN05421541_10294</name>
</gene>
<dbReference type="CDD" id="cd14014">
    <property type="entry name" value="STKc_PknB_like"/>
    <property type="match status" value="1"/>
</dbReference>
<sequence>MAAEGEVVGGRYRLVHPLASGHMSRIWLAVDEKTDTQVVVKHCAIPDGLTIGQQELIRDWALPEAVAASRVEHPNVMNTLDVLPSWDGPWIVMEYLPSRSLHEVIDETGPLSPIRVARIGLVLVSALRAAGRAGVLHLDVKPGNVLITDEGRVVLTDFGPVVTPNGIRTLADAGIVLGSPKYIAPERIFDHATDERSDLWSLGATLYHAVEGRPPFVRRTTTEVLRAIGAGRPEPPRRAGPLAPVLAGLLRRDPSDRLTVTGAEWALRGVVEASRRRPRSAARRRIPAALAAVAVTTTLTAVAATAQGETRGGTDVAAATVTTAPASPDPNRPAGILPAPARPGLTTDAAGSATVLSAPGGTGRSTADGPHTAGPDTAGPPAGGPAATGTAVPPALPPGPERSTGVPAGPGRETAPPPGHTWWDSPDGYRIAVPEGWRRLDIPGGTAFRADADRLRLSVTAVAEPPSDVIAELEIAEMETALPGYRRLRLEALPAGSAAVWEYTFRDRDGASMRSLRRVTTSGGRTFVLEWQSTRQAWATNLPGFTVILASFTTRP</sequence>
<dbReference type="InterPro" id="IPR000719">
    <property type="entry name" value="Prot_kinase_dom"/>
</dbReference>
<dbReference type="STRING" id="35752.SAMN05421541_10294"/>
<dbReference type="GO" id="GO:0005524">
    <property type="term" value="F:ATP binding"/>
    <property type="evidence" value="ECO:0007669"/>
    <property type="project" value="UniProtKB-KW"/>
</dbReference>
<evidence type="ECO:0000313" key="9">
    <source>
        <dbReference type="EMBL" id="SFE50777.1"/>
    </source>
</evidence>
<evidence type="ECO:0000313" key="10">
    <source>
        <dbReference type="Proteomes" id="UP000199645"/>
    </source>
</evidence>
<organism evidence="9 10">
    <name type="scientific">Actinoplanes philippinensis</name>
    <dbReference type="NCBI Taxonomy" id="35752"/>
    <lineage>
        <taxon>Bacteria</taxon>
        <taxon>Bacillati</taxon>
        <taxon>Actinomycetota</taxon>
        <taxon>Actinomycetes</taxon>
        <taxon>Micromonosporales</taxon>
        <taxon>Micromonosporaceae</taxon>
        <taxon>Actinoplanes</taxon>
    </lineage>
</organism>